<evidence type="ECO:0000256" key="1">
    <source>
        <dbReference type="SAM" id="Phobius"/>
    </source>
</evidence>
<feature type="transmembrane region" description="Helical" evidence="1">
    <location>
        <begin position="169"/>
        <end position="189"/>
    </location>
</feature>
<gene>
    <name evidence="2" type="ORF">B6D06_05500</name>
</gene>
<feature type="transmembrane region" description="Helical" evidence="1">
    <location>
        <begin position="52"/>
        <end position="75"/>
    </location>
</feature>
<protein>
    <submittedName>
        <fullName evidence="2">Uncharacterized protein</fullName>
    </submittedName>
</protein>
<evidence type="ECO:0000313" key="2">
    <source>
        <dbReference type="EMBL" id="OTQ49943.1"/>
    </source>
</evidence>
<dbReference type="AlphaFoldDB" id="A0A242NUV5"/>
<name>A0A242NUV5_9GAMM</name>
<accession>A0A242NUV5</accession>
<keyword evidence="1" id="KW-0812">Transmembrane</keyword>
<organism evidence="2 3">
    <name type="scientific">Gilliamella apis</name>
    <dbReference type="NCBI Taxonomy" id="1970738"/>
    <lineage>
        <taxon>Bacteria</taxon>
        <taxon>Pseudomonadati</taxon>
        <taxon>Pseudomonadota</taxon>
        <taxon>Gammaproteobacteria</taxon>
        <taxon>Orbales</taxon>
        <taxon>Orbaceae</taxon>
        <taxon>Gilliamella</taxon>
    </lineage>
</organism>
<dbReference type="OrthoDB" id="9944307at2"/>
<sequence length="312" mass="36707">MEKSFFKLPLIGCLIYFLLNILLNIFSLYLHADELFLGNFTWYVFFNVPFSSLLQFFFEHYFIDSLLVFGLLTLFFHSAHVYVVNKVNIILLIIIMLIYCIVAYFITINTNVYLKIESPLFLIFFNIAFAIIRYVLDALLLYYLIVFCKGYFIKSQNQFILTKKDSPNIHFVLFSIFSYFILIKSFIFLNRAFLNVFNGSIYNYLTAIYLVAILCGLVLSKQSFHVFFDKIQYEKLFKSVSISSGLIFFFIFIAFTIIDNNPSKYYIDSFISVFNNINKLLLVILLISLICLTINKTTKYYFGKAVFRKSQN</sequence>
<feature type="transmembrane region" description="Helical" evidence="1">
    <location>
        <begin position="12"/>
        <end position="32"/>
    </location>
</feature>
<feature type="transmembrane region" description="Helical" evidence="1">
    <location>
        <begin position="270"/>
        <end position="294"/>
    </location>
</feature>
<dbReference type="Proteomes" id="UP000194968">
    <property type="component" value="Unassembled WGS sequence"/>
</dbReference>
<dbReference type="EMBL" id="NASK01000091">
    <property type="protein sequence ID" value="OTQ49943.1"/>
    <property type="molecule type" value="Genomic_DNA"/>
</dbReference>
<keyword evidence="1" id="KW-1133">Transmembrane helix</keyword>
<feature type="transmembrane region" description="Helical" evidence="1">
    <location>
        <begin position="120"/>
        <end position="148"/>
    </location>
</feature>
<proteinExistence type="predicted"/>
<keyword evidence="1" id="KW-0472">Membrane</keyword>
<comment type="caution">
    <text evidence="2">The sequence shown here is derived from an EMBL/GenBank/DDBJ whole genome shotgun (WGS) entry which is preliminary data.</text>
</comment>
<feature type="transmembrane region" description="Helical" evidence="1">
    <location>
        <begin position="240"/>
        <end position="258"/>
    </location>
</feature>
<reference evidence="2 3" key="1">
    <citation type="submission" date="2017-03" db="EMBL/GenBank/DDBJ databases">
        <title>Comparative genomics of honeybee gut symbionts reveal geographically distinct and subgroup specific antibiotic resistance.</title>
        <authorList>
            <person name="Ludvigsen J."/>
            <person name="Porcellato D."/>
            <person name="Labee-Lund T.M."/>
            <person name="Amdam G.V."/>
            <person name="Rudi K."/>
        </authorList>
    </citation>
    <scope>NUCLEOTIDE SEQUENCE [LARGE SCALE GENOMIC DNA]</scope>
    <source>
        <strain evidence="2 3">A-4-12</strain>
    </source>
</reference>
<evidence type="ECO:0000313" key="3">
    <source>
        <dbReference type="Proteomes" id="UP000194968"/>
    </source>
</evidence>
<feature type="transmembrane region" description="Helical" evidence="1">
    <location>
        <begin position="87"/>
        <end position="108"/>
    </location>
</feature>
<feature type="transmembrane region" description="Helical" evidence="1">
    <location>
        <begin position="201"/>
        <end position="219"/>
    </location>
</feature>